<feature type="domain" description="OB-fold nucleic acid binding" evidence="8">
    <location>
        <begin position="31"/>
        <end position="123"/>
    </location>
</feature>
<evidence type="ECO:0000313" key="10">
    <source>
        <dbReference type="Proteomes" id="UP000601597"/>
    </source>
</evidence>
<accession>A0ABQ3B9F9</accession>
<dbReference type="EC" id="3.1.11.6" evidence="5"/>
<comment type="subcellular location">
    <subcellularLocation>
        <location evidence="5 6">Cytoplasm</location>
    </subcellularLocation>
</comment>
<reference evidence="10" key="1">
    <citation type="journal article" date="2019" name="Int. J. Syst. Evol. Microbiol.">
        <title>The Global Catalogue of Microorganisms (GCM) 10K type strain sequencing project: providing services to taxonomists for standard genome sequencing and annotation.</title>
        <authorList>
            <consortium name="The Broad Institute Genomics Platform"/>
            <consortium name="The Broad Institute Genome Sequencing Center for Infectious Disease"/>
            <person name="Wu L."/>
            <person name="Ma J."/>
        </authorList>
    </citation>
    <scope>NUCLEOTIDE SEQUENCE [LARGE SCALE GENOMIC DNA]</scope>
    <source>
        <strain evidence="10">KCTC 22280</strain>
    </source>
</reference>
<dbReference type="Pfam" id="PF02601">
    <property type="entry name" value="Exonuc_VII_L"/>
    <property type="match status" value="1"/>
</dbReference>
<dbReference type="InterPro" id="IPR003753">
    <property type="entry name" value="Exonuc_VII_L"/>
</dbReference>
<evidence type="ECO:0000256" key="6">
    <source>
        <dbReference type="RuleBase" id="RU004355"/>
    </source>
</evidence>
<organism evidence="9 10">
    <name type="scientific">Marinobacter zhanjiangensis</name>
    <dbReference type="NCBI Taxonomy" id="578215"/>
    <lineage>
        <taxon>Bacteria</taxon>
        <taxon>Pseudomonadati</taxon>
        <taxon>Pseudomonadota</taxon>
        <taxon>Gammaproteobacteria</taxon>
        <taxon>Pseudomonadales</taxon>
        <taxon>Marinobacteraceae</taxon>
        <taxon>Marinobacter</taxon>
    </lineage>
</organism>
<comment type="caution">
    <text evidence="9">The sequence shown here is derived from an EMBL/GenBank/DDBJ whole genome shotgun (WGS) entry which is preliminary data.</text>
</comment>
<evidence type="ECO:0000256" key="1">
    <source>
        <dbReference type="ARBA" id="ARBA00022490"/>
    </source>
</evidence>
<dbReference type="EMBL" id="BMXV01000010">
    <property type="protein sequence ID" value="GGY85102.1"/>
    <property type="molecule type" value="Genomic_DNA"/>
</dbReference>
<gene>
    <name evidence="5 9" type="primary">xseA</name>
    <name evidence="9" type="ORF">GCM10007071_35500</name>
</gene>
<feature type="domain" description="Exonuclease VII large subunit C-terminal" evidence="7">
    <location>
        <begin position="147"/>
        <end position="459"/>
    </location>
</feature>
<evidence type="ECO:0000259" key="7">
    <source>
        <dbReference type="Pfam" id="PF02601"/>
    </source>
</evidence>
<evidence type="ECO:0000256" key="4">
    <source>
        <dbReference type="ARBA" id="ARBA00022839"/>
    </source>
</evidence>
<keyword evidence="4 5" id="KW-0269">Exonuclease</keyword>
<keyword evidence="3 5" id="KW-0378">Hydrolase</keyword>
<evidence type="ECO:0000259" key="8">
    <source>
        <dbReference type="Pfam" id="PF13742"/>
    </source>
</evidence>
<evidence type="ECO:0000313" key="9">
    <source>
        <dbReference type="EMBL" id="GGY85102.1"/>
    </source>
</evidence>
<keyword evidence="1 5" id="KW-0963">Cytoplasm</keyword>
<comment type="function">
    <text evidence="5">Bidirectionally degrades single-stranded DNA into large acid-insoluble oligonucleotides, which are then degraded further into small acid-soluble oligonucleotides.</text>
</comment>
<dbReference type="InterPro" id="IPR025824">
    <property type="entry name" value="OB-fold_nuc-bd_dom"/>
</dbReference>
<comment type="similarity">
    <text evidence="5 6">Belongs to the XseA family.</text>
</comment>
<name>A0ABQ3B9F9_9GAMM</name>
<dbReference type="InterPro" id="IPR020579">
    <property type="entry name" value="Exonuc_VII_lsu_C"/>
</dbReference>
<dbReference type="Pfam" id="PF13742">
    <property type="entry name" value="tRNA_anti_2"/>
    <property type="match status" value="1"/>
</dbReference>
<proteinExistence type="inferred from homology"/>
<dbReference type="Gene3D" id="2.40.50.1010">
    <property type="match status" value="1"/>
</dbReference>
<evidence type="ECO:0000256" key="2">
    <source>
        <dbReference type="ARBA" id="ARBA00022722"/>
    </source>
</evidence>
<dbReference type="CDD" id="cd04489">
    <property type="entry name" value="ExoVII_LU_OBF"/>
    <property type="match status" value="1"/>
</dbReference>
<dbReference type="NCBIfam" id="TIGR00237">
    <property type="entry name" value="xseA"/>
    <property type="match status" value="1"/>
</dbReference>
<keyword evidence="10" id="KW-1185">Reference proteome</keyword>
<comment type="subunit">
    <text evidence="5">Heterooligomer composed of large and small subunits.</text>
</comment>
<comment type="catalytic activity">
    <reaction evidence="5 6">
        <text>Exonucleolytic cleavage in either 5'- to 3'- or 3'- to 5'-direction to yield nucleoside 5'-phosphates.</text>
        <dbReference type="EC" id="3.1.11.6"/>
    </reaction>
</comment>
<dbReference type="HAMAP" id="MF_00378">
    <property type="entry name" value="Exonuc_7_L"/>
    <property type="match status" value="1"/>
</dbReference>
<dbReference type="PANTHER" id="PTHR30008:SF0">
    <property type="entry name" value="EXODEOXYRIBONUCLEASE 7 LARGE SUBUNIT"/>
    <property type="match status" value="1"/>
</dbReference>
<dbReference type="Proteomes" id="UP000601597">
    <property type="component" value="Unassembled WGS sequence"/>
</dbReference>
<sequence>MVISGPTAGFDKPRETMMYPDSSQPLRPHALTVSELNRQARHLLESSFMQAWVEGELSSLSRPSSGHWYFSLKDQRAQVRCAMFRGFNQRIREIPKEGDQVRIRGKVSLYENRGDFQIIVEHLEPAGLGALQQAFEALKARLEAEGLFAVERKKPIPEMPRHIGVVTSPTGAAIHDILTVLGRRCPGIPVTLYPTAVQGQAATASIVDAINRAVRHDQADVLIIGRGGGSLEDLWCFNEETVARAIAACPIATVSAVGHEVDVTIADFVADLRAPTPSAAAEKISPDQSTWIARLTDTRQRLVSAARRNLRQQDTRLGQIAARLRDPRHQLQEKAQRLDDVELRFRHAIRQRLATEQTRNSHLAQRLMSHRPSRQIGEQSLKVEQLGERLQASLNRRLETGNQQLDTAARTLNAVSPLATLGRGYAIVSSDDQTVVRDPATLAPGDRIRARLAKGSVDATVSSVAPGAD</sequence>
<protein>
    <recommendedName>
        <fullName evidence="5">Exodeoxyribonuclease 7 large subunit</fullName>
        <ecNumber evidence="5">3.1.11.6</ecNumber>
    </recommendedName>
    <alternativeName>
        <fullName evidence="5">Exodeoxyribonuclease VII large subunit</fullName>
        <shortName evidence="5">Exonuclease VII large subunit</shortName>
    </alternativeName>
</protein>
<evidence type="ECO:0000256" key="3">
    <source>
        <dbReference type="ARBA" id="ARBA00022801"/>
    </source>
</evidence>
<dbReference type="PANTHER" id="PTHR30008">
    <property type="entry name" value="EXODEOXYRIBONUCLEASE 7 LARGE SUBUNIT"/>
    <property type="match status" value="1"/>
</dbReference>
<evidence type="ECO:0000256" key="5">
    <source>
        <dbReference type="HAMAP-Rule" id="MF_00378"/>
    </source>
</evidence>
<keyword evidence="2 5" id="KW-0540">Nuclease</keyword>